<name>A0AAV6W7N3_9LAMI</name>
<keyword evidence="4" id="KW-1185">Reference proteome</keyword>
<dbReference type="AlphaFoldDB" id="A0AAV6W7N3"/>
<feature type="region of interest" description="Disordered" evidence="1">
    <location>
        <begin position="1"/>
        <end position="22"/>
    </location>
</feature>
<gene>
    <name evidence="3" type="ORF">BUALT_Bualt17G0085000</name>
</gene>
<dbReference type="EMBL" id="WHWC01000017">
    <property type="protein sequence ID" value="KAG8366486.1"/>
    <property type="molecule type" value="Genomic_DNA"/>
</dbReference>
<evidence type="ECO:0000313" key="3">
    <source>
        <dbReference type="EMBL" id="KAG8366486.1"/>
    </source>
</evidence>
<evidence type="ECO:0000256" key="1">
    <source>
        <dbReference type="SAM" id="MobiDB-lite"/>
    </source>
</evidence>
<dbReference type="PANTHER" id="PTHR33333">
    <property type="entry name" value="ERYTHROCYTE MEMBRANE PROTEIN 1-LIKE"/>
    <property type="match status" value="1"/>
</dbReference>
<keyword evidence="2" id="KW-0812">Transmembrane</keyword>
<protein>
    <submittedName>
        <fullName evidence="3">Uncharacterized protein</fullName>
    </submittedName>
</protein>
<dbReference type="InterPro" id="IPR039926">
    <property type="entry name" value="Egg_app_1"/>
</dbReference>
<feature type="transmembrane region" description="Helical" evidence="2">
    <location>
        <begin position="27"/>
        <end position="46"/>
    </location>
</feature>
<evidence type="ECO:0000313" key="4">
    <source>
        <dbReference type="Proteomes" id="UP000826271"/>
    </source>
</evidence>
<sequence length="79" mass="8881">MGSCESHEASTPENGSTKKDEEELKNLAIGAGLLLAAWVVSTIFGGSRKTMKAPGRDYYIFRDEFEDDPAAYFRRLRDY</sequence>
<reference evidence="3" key="1">
    <citation type="submission" date="2019-10" db="EMBL/GenBank/DDBJ databases">
        <authorList>
            <person name="Zhang R."/>
            <person name="Pan Y."/>
            <person name="Wang J."/>
            <person name="Ma R."/>
            <person name="Yu S."/>
        </authorList>
    </citation>
    <scope>NUCLEOTIDE SEQUENCE</scope>
    <source>
        <strain evidence="3">LA-IB0</strain>
        <tissue evidence="3">Leaf</tissue>
    </source>
</reference>
<proteinExistence type="predicted"/>
<dbReference type="PANTHER" id="PTHR33333:SF32">
    <property type="entry name" value="PSAD1"/>
    <property type="match status" value="1"/>
</dbReference>
<evidence type="ECO:0000256" key="2">
    <source>
        <dbReference type="SAM" id="Phobius"/>
    </source>
</evidence>
<keyword evidence="2" id="KW-1133">Transmembrane helix</keyword>
<comment type="caution">
    <text evidence="3">The sequence shown here is derived from an EMBL/GenBank/DDBJ whole genome shotgun (WGS) entry which is preliminary data.</text>
</comment>
<organism evidence="3 4">
    <name type="scientific">Buddleja alternifolia</name>
    <dbReference type="NCBI Taxonomy" id="168488"/>
    <lineage>
        <taxon>Eukaryota</taxon>
        <taxon>Viridiplantae</taxon>
        <taxon>Streptophyta</taxon>
        <taxon>Embryophyta</taxon>
        <taxon>Tracheophyta</taxon>
        <taxon>Spermatophyta</taxon>
        <taxon>Magnoliopsida</taxon>
        <taxon>eudicotyledons</taxon>
        <taxon>Gunneridae</taxon>
        <taxon>Pentapetalae</taxon>
        <taxon>asterids</taxon>
        <taxon>lamiids</taxon>
        <taxon>Lamiales</taxon>
        <taxon>Scrophulariaceae</taxon>
        <taxon>Buddlejeae</taxon>
        <taxon>Buddleja</taxon>
    </lineage>
</organism>
<accession>A0AAV6W7N3</accession>
<dbReference type="Proteomes" id="UP000826271">
    <property type="component" value="Unassembled WGS sequence"/>
</dbReference>
<keyword evidence="2" id="KW-0472">Membrane</keyword>